<evidence type="ECO:0000256" key="2">
    <source>
        <dbReference type="SAM" id="Phobius"/>
    </source>
</evidence>
<accession>M2N9U1</accession>
<dbReference type="GeneID" id="19110238"/>
<feature type="transmembrane region" description="Helical" evidence="2">
    <location>
        <begin position="107"/>
        <end position="126"/>
    </location>
</feature>
<keyword evidence="2" id="KW-0812">Transmembrane</keyword>
<feature type="transmembrane region" description="Helical" evidence="2">
    <location>
        <begin position="39"/>
        <end position="60"/>
    </location>
</feature>
<keyword evidence="2" id="KW-0472">Membrane</keyword>
<sequence>MLAPTGDLAAVEIAFFSLAFTVSLFVVIRHGFRRELGWIYLLILSLLRLIGGSVTLYMQVNHDYNKSLITTATITSAVGTSPLLLATMGFLQRISEGMEPHGVTKQLFRPLHIVSLGALIIAIIGGTDRSSSDPNTMQTGKDLAEAASILFLAILVGLGGIVAQNIMNLRFVLSSEKNLLRAAVVALPFLLVRVIYTVASSFSGPGSPFYYRDENVYLQAFMQFLMEAIIVTIFIAAGLLTPKAEIKTGNYDLESARSKSAVGHQPDMAGNRPSRPQWQPQSVGDYRPSRLIRNALQSR</sequence>
<proteinExistence type="predicted"/>
<feature type="transmembrane region" description="Helical" evidence="2">
    <location>
        <begin position="216"/>
        <end position="240"/>
    </location>
</feature>
<dbReference type="Pfam" id="PF24800">
    <property type="entry name" value="DUF7702"/>
    <property type="match status" value="1"/>
</dbReference>
<evidence type="ECO:0000259" key="3">
    <source>
        <dbReference type="Pfam" id="PF24800"/>
    </source>
</evidence>
<dbReference type="KEGG" id="bcom:BAUCODRAFT_24881"/>
<feature type="region of interest" description="Disordered" evidence="1">
    <location>
        <begin position="262"/>
        <end position="289"/>
    </location>
</feature>
<name>M2N9U1_BAUPA</name>
<evidence type="ECO:0000313" key="4">
    <source>
        <dbReference type="EMBL" id="EMC95894.1"/>
    </source>
</evidence>
<gene>
    <name evidence="4" type="ORF">BAUCODRAFT_24881</name>
</gene>
<dbReference type="RefSeq" id="XP_007676740.1">
    <property type="nucleotide sequence ID" value="XM_007678550.1"/>
</dbReference>
<evidence type="ECO:0000313" key="5">
    <source>
        <dbReference type="Proteomes" id="UP000011761"/>
    </source>
</evidence>
<dbReference type="AlphaFoldDB" id="M2N9U1"/>
<dbReference type="eggNOG" id="ENOG502SV5A">
    <property type="taxonomic scope" value="Eukaryota"/>
</dbReference>
<feature type="transmembrane region" description="Helical" evidence="2">
    <location>
        <begin position="179"/>
        <end position="196"/>
    </location>
</feature>
<dbReference type="PANTHER" id="PTHR42109:SF2">
    <property type="entry name" value="INTEGRAL MEMBRANE PROTEIN"/>
    <property type="match status" value="1"/>
</dbReference>
<feature type="transmembrane region" description="Helical" evidence="2">
    <location>
        <begin position="6"/>
        <end position="27"/>
    </location>
</feature>
<keyword evidence="5" id="KW-1185">Reference proteome</keyword>
<feature type="transmembrane region" description="Helical" evidence="2">
    <location>
        <begin position="66"/>
        <end position="86"/>
    </location>
</feature>
<feature type="domain" description="DUF7702" evidence="3">
    <location>
        <begin position="6"/>
        <end position="241"/>
    </location>
</feature>
<dbReference type="OMA" id="MQVIMEW"/>
<reference evidence="4 5" key="1">
    <citation type="journal article" date="2012" name="PLoS Pathog.">
        <title>Diverse lifestyles and strategies of plant pathogenesis encoded in the genomes of eighteen Dothideomycetes fungi.</title>
        <authorList>
            <person name="Ohm R.A."/>
            <person name="Feau N."/>
            <person name="Henrissat B."/>
            <person name="Schoch C.L."/>
            <person name="Horwitz B.A."/>
            <person name="Barry K.W."/>
            <person name="Condon B.J."/>
            <person name="Copeland A.C."/>
            <person name="Dhillon B."/>
            <person name="Glaser F."/>
            <person name="Hesse C.N."/>
            <person name="Kosti I."/>
            <person name="LaButti K."/>
            <person name="Lindquist E.A."/>
            <person name="Lucas S."/>
            <person name="Salamov A.A."/>
            <person name="Bradshaw R.E."/>
            <person name="Ciuffetti L."/>
            <person name="Hamelin R.C."/>
            <person name="Kema G.H.J."/>
            <person name="Lawrence C."/>
            <person name="Scott J.A."/>
            <person name="Spatafora J.W."/>
            <person name="Turgeon B.G."/>
            <person name="de Wit P.J.G.M."/>
            <person name="Zhong S."/>
            <person name="Goodwin S.B."/>
            <person name="Grigoriev I.V."/>
        </authorList>
    </citation>
    <scope>NUCLEOTIDE SEQUENCE [LARGE SCALE GENOMIC DNA]</scope>
    <source>
        <strain evidence="4 5">UAMH 10762</strain>
    </source>
</reference>
<keyword evidence="2" id="KW-1133">Transmembrane helix</keyword>
<dbReference type="OrthoDB" id="2560628at2759"/>
<dbReference type="EMBL" id="KB445556">
    <property type="protein sequence ID" value="EMC95894.1"/>
    <property type="molecule type" value="Genomic_DNA"/>
</dbReference>
<organism evidence="4 5">
    <name type="scientific">Baudoinia panamericana (strain UAMH 10762)</name>
    <name type="common">Angels' share fungus</name>
    <name type="synonym">Baudoinia compniacensis (strain UAMH 10762)</name>
    <dbReference type="NCBI Taxonomy" id="717646"/>
    <lineage>
        <taxon>Eukaryota</taxon>
        <taxon>Fungi</taxon>
        <taxon>Dikarya</taxon>
        <taxon>Ascomycota</taxon>
        <taxon>Pezizomycotina</taxon>
        <taxon>Dothideomycetes</taxon>
        <taxon>Dothideomycetidae</taxon>
        <taxon>Mycosphaerellales</taxon>
        <taxon>Teratosphaeriaceae</taxon>
        <taxon>Baudoinia</taxon>
    </lineage>
</organism>
<dbReference type="HOGENOM" id="CLU_064985_0_2_1"/>
<dbReference type="PANTHER" id="PTHR42109">
    <property type="entry name" value="UNPLACED GENOMIC SCAFFOLD UM_SCAF_CONTIG_1.265, WHOLE GENOME SHOTGUN SEQUENCE"/>
    <property type="match status" value="1"/>
</dbReference>
<protein>
    <recommendedName>
        <fullName evidence="3">DUF7702 domain-containing protein</fullName>
    </recommendedName>
</protein>
<evidence type="ECO:0000256" key="1">
    <source>
        <dbReference type="SAM" id="MobiDB-lite"/>
    </source>
</evidence>
<dbReference type="InterPro" id="IPR056119">
    <property type="entry name" value="DUF7702"/>
</dbReference>
<feature type="transmembrane region" description="Helical" evidence="2">
    <location>
        <begin position="146"/>
        <end position="167"/>
    </location>
</feature>
<dbReference type="Proteomes" id="UP000011761">
    <property type="component" value="Unassembled WGS sequence"/>
</dbReference>